<dbReference type="AlphaFoldDB" id="A0A1G2LRT8"/>
<dbReference type="InterPro" id="IPR051046">
    <property type="entry name" value="MurCDEF_CellWall_CoF430Synth"/>
</dbReference>
<evidence type="ECO:0000259" key="5">
    <source>
        <dbReference type="Pfam" id="PF08245"/>
    </source>
</evidence>
<evidence type="ECO:0008006" key="8">
    <source>
        <dbReference type="Google" id="ProtNLM"/>
    </source>
</evidence>
<accession>A0A1G2LRT8</accession>
<feature type="domain" description="Mur ligase central" evidence="5">
    <location>
        <begin position="104"/>
        <end position="214"/>
    </location>
</feature>
<organism evidence="6 7">
    <name type="scientific">Candidatus Sungbacteria bacterium RIFCSPLOWO2_12_FULL_41_11</name>
    <dbReference type="NCBI Taxonomy" id="1802286"/>
    <lineage>
        <taxon>Bacteria</taxon>
        <taxon>Candidatus Sungiibacteriota</taxon>
    </lineage>
</organism>
<reference evidence="6 7" key="1">
    <citation type="journal article" date="2016" name="Nat. Commun.">
        <title>Thousands of microbial genomes shed light on interconnected biogeochemical processes in an aquifer system.</title>
        <authorList>
            <person name="Anantharaman K."/>
            <person name="Brown C.T."/>
            <person name="Hug L.A."/>
            <person name="Sharon I."/>
            <person name="Castelle C.J."/>
            <person name="Probst A.J."/>
            <person name="Thomas B.C."/>
            <person name="Singh A."/>
            <person name="Wilkins M.J."/>
            <person name="Karaoz U."/>
            <person name="Brodie E.L."/>
            <person name="Williams K.H."/>
            <person name="Hubbard S.S."/>
            <person name="Banfield J.F."/>
        </authorList>
    </citation>
    <scope>NUCLEOTIDE SEQUENCE [LARGE SCALE GENOMIC DNA]</scope>
</reference>
<dbReference type="InterPro" id="IPR036615">
    <property type="entry name" value="Mur_ligase_C_dom_sf"/>
</dbReference>
<proteinExistence type="predicted"/>
<evidence type="ECO:0000259" key="4">
    <source>
        <dbReference type="Pfam" id="PF02875"/>
    </source>
</evidence>
<dbReference type="InterPro" id="IPR013221">
    <property type="entry name" value="Mur_ligase_cen"/>
</dbReference>
<evidence type="ECO:0000256" key="3">
    <source>
        <dbReference type="ARBA" id="ARBA00022840"/>
    </source>
</evidence>
<dbReference type="EMBL" id="MHQY01000008">
    <property type="protein sequence ID" value="OHA14358.1"/>
    <property type="molecule type" value="Genomic_DNA"/>
</dbReference>
<evidence type="ECO:0000313" key="6">
    <source>
        <dbReference type="EMBL" id="OHA14358.1"/>
    </source>
</evidence>
<dbReference type="Gene3D" id="3.40.1190.10">
    <property type="entry name" value="Mur-like, catalytic domain"/>
    <property type="match status" value="1"/>
</dbReference>
<dbReference type="Pfam" id="PF08245">
    <property type="entry name" value="Mur_ligase_M"/>
    <property type="match status" value="2"/>
</dbReference>
<dbReference type="GO" id="GO:0016881">
    <property type="term" value="F:acid-amino acid ligase activity"/>
    <property type="evidence" value="ECO:0007669"/>
    <property type="project" value="InterPro"/>
</dbReference>
<dbReference type="Pfam" id="PF02875">
    <property type="entry name" value="Mur_ligase_C"/>
    <property type="match status" value="1"/>
</dbReference>
<sequence>MFKKSIVQKTLQTILAFLSKITIWRYKPLIIGITGSVGKTSTKEAVFCVLKRKYRVRRAEKNYNNEIGLPLTILGIPHYGRNILKWFSAFFRVIFRVILRQHQYPEILVLEYGIDRPRDMDYLLSIAKPDAAVITAIGEIPVHVEFFADSLEVAKEKAKLIQALPINGQAILNADDEVISEIKNKTKAKIITFGFYEHANIRIMNHELTHRLRSSTEDHSKSSGQALQSDSGQRIINTYGGNSLPEGVAFKIEYQGKTIPIRLNNCFGKPQVYSASAAIAVGLILNINLVEIAESLTDYLPPPGRLRLLKGIKNSLILDDTYNASPQAVHEALDVLESLPATRRIVVLGDMMEIGKFTEYAHRAIGDKVAKFADILFAVGSKARFIADEAGTRGIEKKSRKLNEEQIFIFDDAIKAGKKLDKIIKPGDLILVKGSQSMRMEKAVEEIMAEPERAKELLVRQDKYWK</sequence>
<comment type="caution">
    <text evidence="6">The sequence shown here is derived from an EMBL/GenBank/DDBJ whole genome shotgun (WGS) entry which is preliminary data.</text>
</comment>
<keyword evidence="2" id="KW-0547">Nucleotide-binding</keyword>
<gene>
    <name evidence="6" type="ORF">A3G49_01890</name>
</gene>
<dbReference type="InterPro" id="IPR036565">
    <property type="entry name" value="Mur-like_cat_sf"/>
</dbReference>
<evidence type="ECO:0000256" key="2">
    <source>
        <dbReference type="ARBA" id="ARBA00022741"/>
    </source>
</evidence>
<evidence type="ECO:0000256" key="1">
    <source>
        <dbReference type="ARBA" id="ARBA00022598"/>
    </source>
</evidence>
<feature type="domain" description="Mur ligase C-terminal" evidence="4">
    <location>
        <begin position="304"/>
        <end position="435"/>
    </location>
</feature>
<keyword evidence="3" id="KW-0067">ATP-binding</keyword>
<feature type="domain" description="Mur ligase central" evidence="5">
    <location>
        <begin position="33"/>
        <end position="76"/>
    </location>
</feature>
<dbReference type="SUPFAM" id="SSF53244">
    <property type="entry name" value="MurD-like peptide ligases, peptide-binding domain"/>
    <property type="match status" value="1"/>
</dbReference>
<protein>
    <recommendedName>
        <fullName evidence="8">UDP-N-acetylmuramoyl-tripeptide--D-alanyl-D-alanine ligase</fullName>
    </recommendedName>
</protein>
<dbReference type="SUPFAM" id="SSF53623">
    <property type="entry name" value="MurD-like peptide ligases, catalytic domain"/>
    <property type="match status" value="1"/>
</dbReference>
<dbReference type="InterPro" id="IPR004101">
    <property type="entry name" value="Mur_ligase_C"/>
</dbReference>
<keyword evidence="1" id="KW-0436">Ligase</keyword>
<dbReference type="GO" id="GO:0005524">
    <property type="term" value="F:ATP binding"/>
    <property type="evidence" value="ECO:0007669"/>
    <property type="project" value="UniProtKB-KW"/>
</dbReference>
<name>A0A1G2LRT8_9BACT</name>
<dbReference type="Gene3D" id="3.90.190.20">
    <property type="entry name" value="Mur ligase, C-terminal domain"/>
    <property type="match status" value="1"/>
</dbReference>
<dbReference type="PANTHER" id="PTHR43024:SF1">
    <property type="entry name" value="UDP-N-ACETYLMURAMOYL-TRIPEPTIDE--D-ALANYL-D-ALANINE LIGASE"/>
    <property type="match status" value="1"/>
</dbReference>
<evidence type="ECO:0000313" key="7">
    <source>
        <dbReference type="Proteomes" id="UP000177171"/>
    </source>
</evidence>
<dbReference type="PANTHER" id="PTHR43024">
    <property type="entry name" value="UDP-N-ACETYLMURAMOYL-TRIPEPTIDE--D-ALANYL-D-ALANINE LIGASE"/>
    <property type="match status" value="1"/>
</dbReference>
<dbReference type="Proteomes" id="UP000177171">
    <property type="component" value="Unassembled WGS sequence"/>
</dbReference>